<dbReference type="NCBIfam" id="NF033542">
    <property type="entry name" value="transpos_IS110"/>
    <property type="match status" value="1"/>
</dbReference>
<dbReference type="InterPro" id="IPR003346">
    <property type="entry name" value="Transposase_20"/>
</dbReference>
<dbReference type="Pfam" id="PF01548">
    <property type="entry name" value="DEDD_Tnp_IS110"/>
    <property type="match status" value="1"/>
</dbReference>
<gene>
    <name evidence="4" type="ORF">Q0590_36160</name>
</gene>
<evidence type="ECO:0000256" key="1">
    <source>
        <dbReference type="SAM" id="Coils"/>
    </source>
</evidence>
<evidence type="ECO:0000259" key="2">
    <source>
        <dbReference type="Pfam" id="PF01548"/>
    </source>
</evidence>
<dbReference type="RefSeq" id="WP_302042562.1">
    <property type="nucleotide sequence ID" value="NZ_JAUKPO010000089.1"/>
</dbReference>
<dbReference type="PANTHER" id="PTHR33055">
    <property type="entry name" value="TRANSPOSASE FOR INSERTION SEQUENCE ELEMENT IS1111A"/>
    <property type="match status" value="1"/>
</dbReference>
<evidence type="ECO:0000313" key="5">
    <source>
        <dbReference type="Proteomes" id="UP001168528"/>
    </source>
</evidence>
<accession>A0ABT8RKR2</accession>
<sequence length="329" mass="37812">MKKTVFVGIDISKATFDATLYQPATNKRVHRQFDNKPSGFRQLLTWIKQQADLNECVVCLEATGLYHYRLCYFLSYQQIAYAIESPYQIKHSMGIIRGKSDKADATLIAEYAARHTDKLRLTQLPSSKILELKLLLTHRNRLIKQKNRFSVSASELIQVKELVDVSFILGSLQQQLKIVKEQLKKVNQALKALLQVPELDRQAQLLCSVPGVGLQIAAHMIAYSEGFTKFTTWRKFACYMGSAPFPHQSGSSLAGRNRTCRIANRKLKGLMSMGAVNMLKRDTEYRKYYRRKLKEGKHHMVILNTIRNKLLSRMFAVIRRNSPYIALQR</sequence>
<dbReference type="InterPro" id="IPR047650">
    <property type="entry name" value="Transpos_IS110"/>
</dbReference>
<comment type="caution">
    <text evidence="4">The sequence shown here is derived from an EMBL/GenBank/DDBJ whole genome shotgun (WGS) entry which is preliminary data.</text>
</comment>
<feature type="domain" description="Transposase IS110-like N-terminal" evidence="2">
    <location>
        <begin position="7"/>
        <end position="150"/>
    </location>
</feature>
<evidence type="ECO:0000259" key="3">
    <source>
        <dbReference type="Pfam" id="PF02371"/>
    </source>
</evidence>
<name>A0ABT8RKR2_9BACT</name>
<reference evidence="4" key="1">
    <citation type="submission" date="2023-07" db="EMBL/GenBank/DDBJ databases">
        <title>The genome sequence of Rhodocytophaga aerolata KACC 12507.</title>
        <authorList>
            <person name="Zhang X."/>
        </authorList>
    </citation>
    <scope>NUCLEOTIDE SEQUENCE</scope>
    <source>
        <strain evidence="4">KACC 12507</strain>
    </source>
</reference>
<feature type="coiled-coil region" evidence="1">
    <location>
        <begin position="169"/>
        <end position="196"/>
    </location>
</feature>
<protein>
    <submittedName>
        <fullName evidence="4">IS110 family transposase</fullName>
    </submittedName>
</protein>
<dbReference type="Pfam" id="PF02371">
    <property type="entry name" value="Transposase_20"/>
    <property type="match status" value="1"/>
</dbReference>
<dbReference type="PANTHER" id="PTHR33055:SF3">
    <property type="entry name" value="PUTATIVE TRANSPOSASE FOR IS117-RELATED"/>
    <property type="match status" value="1"/>
</dbReference>
<feature type="domain" description="Transposase IS116/IS110/IS902 C-terminal" evidence="3">
    <location>
        <begin position="203"/>
        <end position="290"/>
    </location>
</feature>
<dbReference type="EMBL" id="JAUKPO010000089">
    <property type="protein sequence ID" value="MDO1451765.1"/>
    <property type="molecule type" value="Genomic_DNA"/>
</dbReference>
<organism evidence="4 5">
    <name type="scientific">Rhodocytophaga aerolata</name>
    <dbReference type="NCBI Taxonomy" id="455078"/>
    <lineage>
        <taxon>Bacteria</taxon>
        <taxon>Pseudomonadati</taxon>
        <taxon>Bacteroidota</taxon>
        <taxon>Cytophagia</taxon>
        <taxon>Cytophagales</taxon>
        <taxon>Rhodocytophagaceae</taxon>
        <taxon>Rhodocytophaga</taxon>
    </lineage>
</organism>
<evidence type="ECO:0000313" key="4">
    <source>
        <dbReference type="EMBL" id="MDO1451765.1"/>
    </source>
</evidence>
<keyword evidence="5" id="KW-1185">Reference proteome</keyword>
<dbReference type="InterPro" id="IPR002525">
    <property type="entry name" value="Transp_IS110-like_N"/>
</dbReference>
<proteinExistence type="predicted"/>
<keyword evidence="1" id="KW-0175">Coiled coil</keyword>
<dbReference type="Proteomes" id="UP001168528">
    <property type="component" value="Unassembled WGS sequence"/>
</dbReference>